<proteinExistence type="predicted"/>
<gene>
    <name evidence="1" type="ORF">C1752_17616</name>
</gene>
<dbReference type="RefSeq" id="WP_110989293.1">
    <property type="nucleotide sequence ID" value="NZ_CAWNWM010000060.1"/>
</dbReference>
<dbReference type="Proteomes" id="UP000248857">
    <property type="component" value="Unassembled WGS sequence"/>
</dbReference>
<reference evidence="1 2" key="1">
    <citation type="journal article" date="2018" name="Sci. Rep.">
        <title>A novel species of the marine cyanobacterium Acaryochloris with a unique pigment content and lifestyle.</title>
        <authorList>
            <person name="Partensky F."/>
            <person name="Six C."/>
            <person name="Ratin M."/>
            <person name="Garczarek L."/>
            <person name="Vaulot D."/>
            <person name="Probert I."/>
            <person name="Calteau A."/>
            <person name="Gourvil P."/>
            <person name="Marie D."/>
            <person name="Grebert T."/>
            <person name="Bouchier C."/>
            <person name="Le Panse S."/>
            <person name="Gachenot M."/>
            <person name="Rodriguez F."/>
            <person name="Garrido J.L."/>
        </authorList>
    </citation>
    <scope>NUCLEOTIDE SEQUENCE [LARGE SCALE GENOMIC DNA]</scope>
    <source>
        <strain evidence="1 2">RCC1774</strain>
    </source>
</reference>
<name>A0A2W1JEI0_9CYAN</name>
<accession>A0A2W1JEI0</accession>
<evidence type="ECO:0000313" key="1">
    <source>
        <dbReference type="EMBL" id="PZD70155.1"/>
    </source>
</evidence>
<protein>
    <submittedName>
        <fullName evidence="1">Uncharacterized protein</fullName>
    </submittedName>
</protein>
<dbReference type="OrthoDB" id="9931656at2"/>
<keyword evidence="2" id="KW-1185">Reference proteome</keyword>
<dbReference type="AlphaFoldDB" id="A0A2W1JEI0"/>
<dbReference type="EMBL" id="PQWO01000060">
    <property type="protein sequence ID" value="PZD70155.1"/>
    <property type="molecule type" value="Genomic_DNA"/>
</dbReference>
<evidence type="ECO:0000313" key="2">
    <source>
        <dbReference type="Proteomes" id="UP000248857"/>
    </source>
</evidence>
<organism evidence="1 2">
    <name type="scientific">Acaryochloris thomasi RCC1774</name>
    <dbReference type="NCBI Taxonomy" id="1764569"/>
    <lineage>
        <taxon>Bacteria</taxon>
        <taxon>Bacillati</taxon>
        <taxon>Cyanobacteriota</taxon>
        <taxon>Cyanophyceae</taxon>
        <taxon>Acaryochloridales</taxon>
        <taxon>Acaryochloridaceae</taxon>
        <taxon>Acaryochloris</taxon>
        <taxon>Acaryochloris thomasi</taxon>
    </lineage>
</organism>
<comment type="caution">
    <text evidence="1">The sequence shown here is derived from an EMBL/GenBank/DDBJ whole genome shotgun (WGS) entry which is preliminary data.</text>
</comment>
<sequence length="136" mass="15483">MNLLSKLFNRNRLKVDGIVRRETQSAKIEDHSSTGRRIQGSIVPEGDQTYFRTSNGDDYITFDAYGQWPGMVCEAAVEWVDSPLDKSVKGHASEIFVRNIVNGRFYKLPSPEQIESFPKDRACSCPFCIVDYFEGH</sequence>